<keyword evidence="2" id="KW-1185">Reference proteome</keyword>
<dbReference type="Proteomes" id="UP000239549">
    <property type="component" value="Unassembled WGS sequence"/>
</dbReference>
<evidence type="ECO:0000313" key="1">
    <source>
        <dbReference type="EMBL" id="GBF33451.1"/>
    </source>
</evidence>
<name>A0A2L2XHU1_9FIRM</name>
<dbReference type="AlphaFoldDB" id="A0A2L2XHU1"/>
<sequence length="41" mass="4618">MFSGAGAAKNGRILESGKLLLFQQYLRRFLNTSCTVNRLNE</sequence>
<accession>A0A2L2XHU1</accession>
<dbReference type="EMBL" id="BFAV01000102">
    <property type="protein sequence ID" value="GBF33451.1"/>
    <property type="molecule type" value="Genomic_DNA"/>
</dbReference>
<gene>
    <name evidence="1" type="ORF">DCCM_2552</name>
</gene>
<evidence type="ECO:0000313" key="2">
    <source>
        <dbReference type="Proteomes" id="UP000239549"/>
    </source>
</evidence>
<reference evidence="2" key="1">
    <citation type="submission" date="2018-02" db="EMBL/GenBank/DDBJ databases">
        <title>Genome sequence of Desulfocucumis palustris strain NAW-5.</title>
        <authorList>
            <person name="Watanabe M."/>
            <person name="Kojima H."/>
            <person name="Fukui M."/>
        </authorList>
    </citation>
    <scope>NUCLEOTIDE SEQUENCE [LARGE SCALE GENOMIC DNA]</scope>
    <source>
        <strain evidence="2">NAW-5</strain>
    </source>
</reference>
<comment type="caution">
    <text evidence="1">The sequence shown here is derived from an EMBL/GenBank/DDBJ whole genome shotgun (WGS) entry which is preliminary data.</text>
</comment>
<proteinExistence type="predicted"/>
<protein>
    <submittedName>
        <fullName evidence="1">Uncharacterized protein</fullName>
    </submittedName>
</protein>
<organism evidence="1 2">
    <name type="scientific">Desulfocucumis palustris</name>
    <dbReference type="NCBI Taxonomy" id="1898651"/>
    <lineage>
        <taxon>Bacteria</taxon>
        <taxon>Bacillati</taxon>
        <taxon>Bacillota</taxon>
        <taxon>Clostridia</taxon>
        <taxon>Eubacteriales</taxon>
        <taxon>Desulfocucumaceae</taxon>
        <taxon>Desulfocucumis</taxon>
    </lineage>
</organism>